<evidence type="ECO:0000256" key="2">
    <source>
        <dbReference type="ARBA" id="ARBA00004725"/>
    </source>
</evidence>
<comment type="caution">
    <text evidence="10">Lacks conserved residue(s) required for the propagation of feature annotation.</text>
</comment>
<dbReference type="GO" id="GO:0006207">
    <property type="term" value="P:'de novo' pyrimidine nucleobase biosynthetic process"/>
    <property type="evidence" value="ECO:0007669"/>
    <property type="project" value="InterPro"/>
</dbReference>
<comment type="subunit">
    <text evidence="4">Heterotetramer of 2 PyrK and 2 PyrD type B subunits.</text>
</comment>
<feature type="binding site" evidence="10">
    <location>
        <position position="201"/>
    </location>
    <ligand>
        <name>FMN</name>
        <dbReference type="ChEBI" id="CHEBI:58210"/>
    </ligand>
</feature>
<dbReference type="InterPro" id="IPR005720">
    <property type="entry name" value="Dihydroorotate_DH_cat"/>
</dbReference>
<dbReference type="UniPathway" id="UPA00070"/>
<evidence type="ECO:0000313" key="12">
    <source>
        <dbReference type="EMBL" id="AKB27218.1"/>
    </source>
</evidence>
<evidence type="ECO:0000256" key="8">
    <source>
        <dbReference type="ARBA" id="ARBA00022975"/>
    </source>
</evidence>
<dbReference type="GO" id="GO:0005737">
    <property type="term" value="C:cytoplasm"/>
    <property type="evidence" value="ECO:0007669"/>
    <property type="project" value="UniProtKB-SubCell"/>
</dbReference>
<comment type="pathway">
    <text evidence="2 10">Pyrimidine metabolism; UMP biosynthesis via de novo pathway.</text>
</comment>
<comment type="cofactor">
    <cofactor evidence="10">
        <name>FMN</name>
        <dbReference type="ChEBI" id="CHEBI:58210"/>
    </cofactor>
    <text evidence="10">Binds 1 FMN per subunit.</text>
</comment>
<keyword evidence="5 10" id="KW-0963">Cytoplasm</keyword>
<accession>A0A0E3P1Q1</accession>
<proteinExistence type="inferred from homology"/>
<evidence type="ECO:0000256" key="10">
    <source>
        <dbReference type="HAMAP-Rule" id="MF_00224"/>
    </source>
</evidence>
<dbReference type="GO" id="GO:0004152">
    <property type="term" value="F:dihydroorotate dehydrogenase activity"/>
    <property type="evidence" value="ECO:0007669"/>
    <property type="project" value="UniProtKB-UniRule"/>
</dbReference>
<dbReference type="InterPro" id="IPR050074">
    <property type="entry name" value="DHO_dehydrogenase"/>
</dbReference>
<dbReference type="SUPFAM" id="SSF51395">
    <property type="entry name" value="FMN-linked oxidoreductases"/>
    <property type="match status" value="1"/>
</dbReference>
<dbReference type="HOGENOM" id="CLU_042042_0_1_2"/>
<feature type="binding site" evidence="10">
    <location>
        <begin position="275"/>
        <end position="276"/>
    </location>
    <ligand>
        <name>FMN</name>
        <dbReference type="ChEBI" id="CHEBI:58210"/>
    </ligand>
</feature>
<feature type="binding site" evidence="10">
    <location>
        <begin position="202"/>
        <end position="203"/>
    </location>
    <ligand>
        <name>substrate</name>
    </ligand>
</feature>
<evidence type="ECO:0000256" key="1">
    <source>
        <dbReference type="ARBA" id="ARBA00004496"/>
    </source>
</evidence>
<sequence length="315" mass="32337">MIQSLPAGSKRSYPMYNLTGLELKNPTILAAGVLGTTGASLCRVAREGEAGAVVTKSIGPAPKTGHSNPSMIKLDCGFLNAMGLPNPSYPGFMQELEFAKSNSAVPVIASIFGGNPSEFAEVAEGLLPAKPDALELNVSCPHAEGYGAAVGSNPCLVEAVTAAVKDVVDVPVWVKLTPNVADITCIGNAAESGGADAVVAINTVKGMAIDIESGYPVLGNRSGGLSGKAVKPVAVKCVYDLYTALEIPVIGVGGVSSWEDAVELMMAGAAAVQVGSAVYDRVDIFSEIGKGIEAFLERKGYSDIKKIIGLAHEMV</sequence>
<dbReference type="PROSITE" id="PS00912">
    <property type="entry name" value="DHODEHASE_2"/>
    <property type="match status" value="1"/>
</dbReference>
<dbReference type="PANTHER" id="PTHR48109">
    <property type="entry name" value="DIHYDROOROTATE DEHYDROGENASE (QUINONE), MITOCHONDRIAL-RELATED"/>
    <property type="match status" value="1"/>
</dbReference>
<dbReference type="Gene3D" id="3.20.20.70">
    <property type="entry name" value="Aldolase class I"/>
    <property type="match status" value="1"/>
</dbReference>
<keyword evidence="9 10" id="KW-0560">Oxidoreductase</keyword>
<feature type="binding site" evidence="10">
    <location>
        <position position="227"/>
    </location>
    <ligand>
        <name>FMN</name>
        <dbReference type="ChEBI" id="CHEBI:58210"/>
    </ligand>
</feature>
<dbReference type="InterPro" id="IPR001295">
    <property type="entry name" value="Dihydroorotate_DH_CS"/>
</dbReference>
<protein>
    <recommendedName>
        <fullName evidence="10">Dihydroorotate dehydrogenase</fullName>
        <shortName evidence="10">DHOD</shortName>
        <shortName evidence="10">DHODase</shortName>
        <shortName evidence="10">DHOdehase</shortName>
        <ecNumber evidence="10">1.3.-.-</ecNumber>
    </recommendedName>
</protein>
<feature type="binding site" evidence="10">
    <location>
        <position position="175"/>
    </location>
    <ligand>
        <name>FMN</name>
        <dbReference type="ChEBI" id="CHEBI:58210"/>
    </ligand>
</feature>
<dbReference type="KEGG" id="msw:MSSIT_0499"/>
<dbReference type="InterPro" id="IPR049622">
    <property type="entry name" value="Dihydroorotate_DH_I"/>
</dbReference>
<evidence type="ECO:0000256" key="9">
    <source>
        <dbReference type="ARBA" id="ARBA00023002"/>
    </source>
</evidence>
<feature type="binding site" evidence="10">
    <location>
        <position position="56"/>
    </location>
    <ligand>
        <name>substrate</name>
    </ligand>
</feature>
<dbReference type="HAMAP" id="MF_00224">
    <property type="entry name" value="DHO_dh_type1"/>
    <property type="match status" value="1"/>
</dbReference>
<evidence type="ECO:0000313" key="13">
    <source>
        <dbReference type="Proteomes" id="UP000033111"/>
    </source>
</evidence>
<feature type="domain" description="Dihydroorotate dehydrogenase catalytic" evidence="11">
    <location>
        <begin position="17"/>
        <end position="296"/>
    </location>
</feature>
<dbReference type="PANTHER" id="PTHR48109:SF1">
    <property type="entry name" value="DIHYDROOROTATE DEHYDROGENASE (FUMARATE)"/>
    <property type="match status" value="1"/>
</dbReference>
<dbReference type="NCBIfam" id="NF005574">
    <property type="entry name" value="PRK07259.1"/>
    <property type="match status" value="1"/>
</dbReference>
<evidence type="ECO:0000256" key="4">
    <source>
        <dbReference type="ARBA" id="ARBA00011669"/>
    </source>
</evidence>
<keyword evidence="7 10" id="KW-0288">FMN</keyword>
<dbReference type="FunFam" id="3.20.20.70:FF:000027">
    <property type="entry name" value="Dihydropyrimidine dehydrogenase [NADP(+)]"/>
    <property type="match status" value="1"/>
</dbReference>
<keyword evidence="8 10" id="KW-0665">Pyrimidine biosynthesis</keyword>
<dbReference type="InterPro" id="IPR024920">
    <property type="entry name" value="Dihydroorotate_DH_1"/>
</dbReference>
<feature type="binding site" evidence="10">
    <location>
        <position position="137"/>
    </location>
    <ligand>
        <name>FMN</name>
        <dbReference type="ChEBI" id="CHEBI:58210"/>
    </ligand>
</feature>
<dbReference type="Proteomes" id="UP000033111">
    <property type="component" value="Chromosome"/>
</dbReference>
<reference evidence="12 13" key="1">
    <citation type="submission" date="2014-07" db="EMBL/GenBank/DDBJ databases">
        <title>Methanogenic archaea and the global carbon cycle.</title>
        <authorList>
            <person name="Henriksen J.R."/>
            <person name="Luke J."/>
            <person name="Reinhart S."/>
            <person name="Benedict M.N."/>
            <person name="Youngblut N.D."/>
            <person name="Metcalf M.E."/>
            <person name="Whitaker R.J."/>
            <person name="Metcalf W.W."/>
        </authorList>
    </citation>
    <scope>NUCLEOTIDE SEQUENCE [LARGE SCALE GENOMIC DNA]</scope>
    <source>
        <strain evidence="12 13">T4/M</strain>
    </source>
</reference>
<keyword evidence="13" id="KW-1185">Reference proteome</keyword>
<dbReference type="CDD" id="cd04740">
    <property type="entry name" value="DHOD_1B_like"/>
    <property type="match status" value="1"/>
</dbReference>
<dbReference type="EC" id="1.3.-.-" evidence="10"/>
<feature type="binding site" evidence="10">
    <location>
        <begin position="80"/>
        <end position="84"/>
    </location>
    <ligand>
        <name>substrate</name>
    </ligand>
</feature>
<dbReference type="Pfam" id="PF01180">
    <property type="entry name" value="DHO_dh"/>
    <property type="match status" value="1"/>
</dbReference>
<dbReference type="NCBIfam" id="TIGR01037">
    <property type="entry name" value="pyrD_sub1_fam"/>
    <property type="match status" value="1"/>
</dbReference>
<dbReference type="PIRSF" id="PIRSF000164">
    <property type="entry name" value="DHO_oxidase"/>
    <property type="match status" value="1"/>
</dbReference>
<name>A0A0E3P1Q1_9EURY</name>
<comment type="catalytic activity">
    <reaction evidence="10">
        <text>(S)-dihydroorotate + A = orotate + AH2</text>
        <dbReference type="Rhea" id="RHEA:18073"/>
        <dbReference type="ChEBI" id="CHEBI:13193"/>
        <dbReference type="ChEBI" id="CHEBI:17499"/>
        <dbReference type="ChEBI" id="CHEBI:30839"/>
        <dbReference type="ChEBI" id="CHEBI:30864"/>
    </reaction>
</comment>
<dbReference type="PATRIC" id="fig|1434120.4.peg.648"/>
<comment type="function">
    <text evidence="10">Catalyzes the conversion of dihydroorotate to orotate.</text>
</comment>
<evidence type="ECO:0000256" key="6">
    <source>
        <dbReference type="ARBA" id="ARBA00022630"/>
    </source>
</evidence>
<comment type="similarity">
    <text evidence="3 10">Belongs to the dihydroorotate dehydrogenase family. Type 1 subfamily.</text>
</comment>
<dbReference type="AlphaFoldDB" id="A0A0E3P1Q1"/>
<dbReference type="InterPro" id="IPR013785">
    <property type="entry name" value="Aldolase_TIM"/>
</dbReference>
<organism evidence="12 13">
    <name type="scientific">Methanosarcina siciliae T4/M</name>
    <dbReference type="NCBI Taxonomy" id="1434120"/>
    <lineage>
        <taxon>Archaea</taxon>
        <taxon>Methanobacteriati</taxon>
        <taxon>Methanobacteriota</taxon>
        <taxon>Stenosarchaea group</taxon>
        <taxon>Methanomicrobia</taxon>
        <taxon>Methanosarcinales</taxon>
        <taxon>Methanosarcinaceae</taxon>
        <taxon>Methanosarcina</taxon>
    </lineage>
</organism>
<comment type="subcellular location">
    <subcellularLocation>
        <location evidence="1 10">Cytoplasm</location>
    </subcellularLocation>
</comment>
<feature type="binding site" evidence="10">
    <location>
        <begin position="253"/>
        <end position="254"/>
    </location>
    <ligand>
        <name>FMN</name>
        <dbReference type="ChEBI" id="CHEBI:58210"/>
    </ligand>
</feature>
<feature type="binding site" evidence="10">
    <location>
        <begin position="56"/>
        <end position="57"/>
    </location>
    <ligand>
        <name>FMN</name>
        <dbReference type="ChEBI" id="CHEBI:58210"/>
    </ligand>
</feature>
<evidence type="ECO:0000256" key="7">
    <source>
        <dbReference type="ARBA" id="ARBA00022643"/>
    </source>
</evidence>
<feature type="active site" description="Nucleophile" evidence="10">
    <location>
        <position position="140"/>
    </location>
</feature>
<evidence type="ECO:0000256" key="3">
    <source>
        <dbReference type="ARBA" id="ARBA00008008"/>
    </source>
</evidence>
<feature type="binding site" evidence="10">
    <location>
        <position position="137"/>
    </location>
    <ligand>
        <name>substrate</name>
    </ligand>
</feature>
<dbReference type="InterPro" id="IPR012135">
    <property type="entry name" value="Dihydroorotate_DH_1_2"/>
</dbReference>
<dbReference type="EMBL" id="CP009506">
    <property type="protein sequence ID" value="AKB27218.1"/>
    <property type="molecule type" value="Genomic_DNA"/>
</dbReference>
<dbReference type="InterPro" id="IPR033888">
    <property type="entry name" value="DHOD_1B"/>
</dbReference>
<gene>
    <name evidence="10" type="primary">pyrD</name>
    <name evidence="12" type="ORF">MSSIT_0499</name>
</gene>
<keyword evidence="6 10" id="KW-0285">Flavoprotein</keyword>
<evidence type="ECO:0000259" key="11">
    <source>
        <dbReference type="Pfam" id="PF01180"/>
    </source>
</evidence>
<evidence type="ECO:0000256" key="5">
    <source>
        <dbReference type="ARBA" id="ARBA00022490"/>
    </source>
</evidence>
<dbReference type="GO" id="GO:0044205">
    <property type="term" value="P:'de novo' UMP biosynthetic process"/>
    <property type="evidence" value="ECO:0007669"/>
    <property type="project" value="UniProtKB-UniRule"/>
</dbReference>